<protein>
    <submittedName>
        <fullName evidence="1">28552_t:CDS:1</fullName>
    </submittedName>
</protein>
<dbReference type="OrthoDB" id="3263820at2759"/>
<comment type="caution">
    <text evidence="1">The sequence shown here is derived from an EMBL/GenBank/DDBJ whole genome shotgun (WGS) entry which is preliminary data.</text>
</comment>
<proteinExistence type="predicted"/>
<dbReference type="InterPro" id="IPR036397">
    <property type="entry name" value="RNaseH_sf"/>
</dbReference>
<feature type="non-terminal residue" evidence="1">
    <location>
        <position position="1"/>
    </location>
</feature>
<name>A0A9N9JF67_9GLOM</name>
<evidence type="ECO:0000313" key="1">
    <source>
        <dbReference type="EMBL" id="CAG8777737.1"/>
    </source>
</evidence>
<accession>A0A9N9JF67</accession>
<dbReference type="Proteomes" id="UP000789405">
    <property type="component" value="Unassembled WGS sequence"/>
</dbReference>
<evidence type="ECO:0000313" key="2">
    <source>
        <dbReference type="Proteomes" id="UP000789405"/>
    </source>
</evidence>
<gene>
    <name evidence="1" type="ORF">DERYTH_LOCUS19315</name>
</gene>
<dbReference type="AlphaFoldDB" id="A0A9N9JF67"/>
<keyword evidence="2" id="KW-1185">Reference proteome</keyword>
<dbReference type="Gene3D" id="3.30.420.10">
    <property type="entry name" value="Ribonuclease H-like superfamily/Ribonuclease H"/>
    <property type="match status" value="1"/>
</dbReference>
<reference evidence="1" key="1">
    <citation type="submission" date="2021-06" db="EMBL/GenBank/DDBJ databases">
        <authorList>
            <person name="Kallberg Y."/>
            <person name="Tangrot J."/>
            <person name="Rosling A."/>
        </authorList>
    </citation>
    <scope>NUCLEOTIDE SEQUENCE</scope>
    <source>
        <strain evidence="1">MA453B</strain>
    </source>
</reference>
<sequence>MPEGTFTQKNYRKCFPGALSTHKHTSLSTRTLARNGKYEYEVSYRTIGRHLETRNDPKHKSRLAKAFLQEKFPIVLEWPSNSPDLRNLNYFERFMME</sequence>
<dbReference type="GO" id="GO:0003676">
    <property type="term" value="F:nucleic acid binding"/>
    <property type="evidence" value="ECO:0007669"/>
    <property type="project" value="InterPro"/>
</dbReference>
<dbReference type="EMBL" id="CAJVPY010020960">
    <property type="protein sequence ID" value="CAG8777737.1"/>
    <property type="molecule type" value="Genomic_DNA"/>
</dbReference>
<organism evidence="1 2">
    <name type="scientific">Dentiscutata erythropus</name>
    <dbReference type="NCBI Taxonomy" id="1348616"/>
    <lineage>
        <taxon>Eukaryota</taxon>
        <taxon>Fungi</taxon>
        <taxon>Fungi incertae sedis</taxon>
        <taxon>Mucoromycota</taxon>
        <taxon>Glomeromycotina</taxon>
        <taxon>Glomeromycetes</taxon>
        <taxon>Diversisporales</taxon>
        <taxon>Gigasporaceae</taxon>
        <taxon>Dentiscutata</taxon>
    </lineage>
</organism>